<protein>
    <submittedName>
        <fullName evidence="5">Serine hydrolase domain-containing protein</fullName>
        <ecNumber evidence="5">3.-.-.-</ecNumber>
    </submittedName>
</protein>
<dbReference type="InterPro" id="IPR050491">
    <property type="entry name" value="AmpC-like"/>
</dbReference>
<evidence type="ECO:0000256" key="1">
    <source>
        <dbReference type="ARBA" id="ARBA00004370"/>
    </source>
</evidence>
<dbReference type="InterPro" id="IPR012338">
    <property type="entry name" value="Beta-lactam/transpept-like"/>
</dbReference>
<proteinExistence type="predicted"/>
<keyword evidence="3" id="KW-0732">Signal</keyword>
<evidence type="ECO:0000256" key="2">
    <source>
        <dbReference type="ARBA" id="ARBA00023136"/>
    </source>
</evidence>
<feature type="domain" description="Beta-lactamase-related" evidence="4">
    <location>
        <begin position="52"/>
        <end position="377"/>
    </location>
</feature>
<comment type="subcellular location">
    <subcellularLocation>
        <location evidence="1">Membrane</location>
    </subcellularLocation>
</comment>
<feature type="signal peptide" evidence="3">
    <location>
        <begin position="1"/>
        <end position="25"/>
    </location>
</feature>
<dbReference type="EMBL" id="JBHTKZ010000063">
    <property type="protein sequence ID" value="MFD1183991.1"/>
    <property type="molecule type" value="Genomic_DNA"/>
</dbReference>
<keyword evidence="2" id="KW-0472">Membrane</keyword>
<organism evidence="5 6">
    <name type="scientific">Paenibacillus timonensis</name>
    <dbReference type="NCBI Taxonomy" id="225915"/>
    <lineage>
        <taxon>Bacteria</taxon>
        <taxon>Bacillati</taxon>
        <taxon>Bacillota</taxon>
        <taxon>Bacilli</taxon>
        <taxon>Bacillales</taxon>
        <taxon>Paenibacillaceae</taxon>
        <taxon>Paenibacillus</taxon>
    </lineage>
</organism>
<dbReference type="Gene3D" id="3.40.710.10">
    <property type="entry name" value="DD-peptidase/beta-lactamase superfamily"/>
    <property type="match status" value="1"/>
</dbReference>
<reference evidence="6" key="1">
    <citation type="journal article" date="2019" name="Int. J. Syst. Evol. Microbiol.">
        <title>The Global Catalogue of Microorganisms (GCM) 10K type strain sequencing project: providing services to taxonomists for standard genome sequencing and annotation.</title>
        <authorList>
            <consortium name="The Broad Institute Genomics Platform"/>
            <consortium name="The Broad Institute Genome Sequencing Center for Infectious Disease"/>
            <person name="Wu L."/>
            <person name="Ma J."/>
        </authorList>
    </citation>
    <scope>NUCLEOTIDE SEQUENCE [LARGE SCALE GENOMIC DNA]</scope>
    <source>
        <strain evidence="6">CCUG 48216</strain>
    </source>
</reference>
<dbReference type="EC" id="3.-.-.-" evidence="5"/>
<dbReference type="Proteomes" id="UP001597211">
    <property type="component" value="Unassembled WGS sequence"/>
</dbReference>
<name>A0ABW3SIC8_9BACL</name>
<dbReference type="Pfam" id="PF00144">
    <property type="entry name" value="Beta-lactamase"/>
    <property type="match status" value="1"/>
</dbReference>
<evidence type="ECO:0000313" key="5">
    <source>
        <dbReference type="EMBL" id="MFD1183991.1"/>
    </source>
</evidence>
<dbReference type="GO" id="GO:0016787">
    <property type="term" value="F:hydrolase activity"/>
    <property type="evidence" value="ECO:0007669"/>
    <property type="project" value="UniProtKB-KW"/>
</dbReference>
<keyword evidence="5" id="KW-0378">Hydrolase</keyword>
<dbReference type="PANTHER" id="PTHR46825:SF11">
    <property type="entry name" value="PENICILLIN-BINDING PROTEIN 4"/>
    <property type="match status" value="1"/>
</dbReference>
<evidence type="ECO:0000256" key="3">
    <source>
        <dbReference type="SAM" id="SignalP"/>
    </source>
</evidence>
<evidence type="ECO:0000259" key="4">
    <source>
        <dbReference type="Pfam" id="PF00144"/>
    </source>
</evidence>
<gene>
    <name evidence="5" type="ORF">ACFQ2Z_21825</name>
</gene>
<evidence type="ECO:0000313" key="6">
    <source>
        <dbReference type="Proteomes" id="UP001597211"/>
    </source>
</evidence>
<keyword evidence="6" id="KW-1185">Reference proteome</keyword>
<accession>A0ABW3SIC8</accession>
<dbReference type="InterPro" id="IPR001466">
    <property type="entry name" value="Beta-lactam-related"/>
</dbReference>
<sequence>MMKKRNALLAIILAFTLLMPAGVMAAEAPPTDKAPQSLEEIAAAKAALLTGTYGTTSVQYALVDNGKLIVSGEAGKNDVAGSIPLTSETLYGIGSTSKMFTTAAVMKLVDQGKINLDSPLVNYIAEFKMKDDRYKQITPRMLLNHSSGLQGSSLANAFLFEDNDSYAHDTLLEQLADQSLKADPGAYSVYSNDGFTLAEILVEHVSGMNFTDYIHKEFTEPLGMKHTLTSQDDLDVSKFAALYAPGVPGQLPNETVNVIGTGGIYSTAEDMVKFAGLFTGEAKHILSEQAANATAQPEYKRGVWPQDADNSFDFGLGWDSMRLFPFSEYGIKALAKGGDTLMYHAELVVLPEQKMAAAVLSSGGSSSLNQLLANELLLQALKEKGTIKELKPAKSFGTSEKATMPEELTKYSGFYGATNQLFRIDVANGEINVTSPFAPGESLGLPKLVYTKDGTFVSEDGSLKVSFAKEKNGRTYLWERQYASVPDLGQMALNLYSAEKLDENAISPDLEAAWKQRDGKPYFLVSEKYSSMAYFASLPIIQINRIDSLPGYVLDKQITGPDTLMGKHQVPGTGSRDSAEFRFTTQAGSEYLKAAGSLYLSGDQIKELYPGKKSSVTLRPSEQARWFSIPAKAAGKTITVALPAKASFAVYDASGACVSFSVVSGNKGVKLPENGTIVFIGDPGTTFLISLNS</sequence>
<comment type="caution">
    <text evidence="5">The sequence shown here is derived from an EMBL/GenBank/DDBJ whole genome shotgun (WGS) entry which is preliminary data.</text>
</comment>
<dbReference type="PANTHER" id="PTHR46825">
    <property type="entry name" value="D-ALANYL-D-ALANINE-CARBOXYPEPTIDASE/ENDOPEPTIDASE AMPH"/>
    <property type="match status" value="1"/>
</dbReference>
<feature type="chain" id="PRO_5047226656" evidence="3">
    <location>
        <begin position="26"/>
        <end position="693"/>
    </location>
</feature>
<dbReference type="RefSeq" id="WP_372489871.1">
    <property type="nucleotide sequence ID" value="NZ_JAKSXN010000070.1"/>
</dbReference>
<dbReference type="SUPFAM" id="SSF56601">
    <property type="entry name" value="beta-lactamase/transpeptidase-like"/>
    <property type="match status" value="1"/>
</dbReference>